<proteinExistence type="predicted"/>
<keyword evidence="12" id="KW-1185">Reference proteome</keyword>
<evidence type="ECO:0000256" key="7">
    <source>
        <dbReference type="ARBA" id="ARBA00023128"/>
    </source>
</evidence>
<feature type="region of interest" description="Disordered" evidence="9">
    <location>
        <begin position="554"/>
        <end position="820"/>
    </location>
</feature>
<evidence type="ECO:0000256" key="4">
    <source>
        <dbReference type="ARBA" id="ARBA00022824"/>
    </source>
</evidence>
<name>A0A9P6Q0X0_9FUNG</name>
<evidence type="ECO:0000256" key="6">
    <source>
        <dbReference type="ARBA" id="ARBA00023121"/>
    </source>
</evidence>
<dbReference type="GO" id="GO:0015914">
    <property type="term" value="P:phospholipid transport"/>
    <property type="evidence" value="ECO:0007669"/>
    <property type="project" value="TreeGrafter"/>
</dbReference>
<keyword evidence="7" id="KW-0496">Mitochondrion</keyword>
<feature type="region of interest" description="Disordered" evidence="9">
    <location>
        <begin position="363"/>
        <end position="386"/>
    </location>
</feature>
<dbReference type="GO" id="GO:1990456">
    <property type="term" value="P:mitochondrion-endoplasmic reticulum membrane tethering"/>
    <property type="evidence" value="ECO:0007669"/>
    <property type="project" value="TreeGrafter"/>
</dbReference>
<feature type="compositionally biased region" description="Low complexity" evidence="9">
    <location>
        <begin position="730"/>
        <end position="740"/>
    </location>
</feature>
<dbReference type="Pfam" id="PF26544">
    <property type="entry name" value="Mdm12"/>
    <property type="match status" value="2"/>
</dbReference>
<dbReference type="OrthoDB" id="3356905at2759"/>
<dbReference type="GO" id="GO:0008289">
    <property type="term" value="F:lipid binding"/>
    <property type="evidence" value="ECO:0007669"/>
    <property type="project" value="UniProtKB-KW"/>
</dbReference>
<evidence type="ECO:0000313" key="12">
    <source>
        <dbReference type="Proteomes" id="UP000807716"/>
    </source>
</evidence>
<evidence type="ECO:0000256" key="2">
    <source>
        <dbReference type="ARBA" id="ARBA00022448"/>
    </source>
</evidence>
<comment type="caution">
    <text evidence="11">The sequence shown here is derived from an EMBL/GenBank/DDBJ whole genome shotgun (WGS) entry which is preliminary data.</text>
</comment>
<keyword evidence="5" id="KW-0445">Lipid transport</keyword>
<sequence>MSFVFSWDKLDDDVAQQLQEMIHNHFQRIPKPNFIGSLTVTNFRLGTTPPSVTVLDITDPLEEWYLDMDREEDRLAKEAAEAGGGESMDEEEMVSDEYGDDDDDDDDGDGDHSIRGRGFYYESQHGRGGAGGRQRRGRKYSLTDEEGLVMVGEGEVIEFLDSDGFDHEQDQPYDNDDESPERPWKSKRASAAPMAAVGDKPYRISRPGHGFMEAGNGGEEDHMRPDFFRSAIASPTDASPASSSDSSFGVSGAAARRTSASLNATNSTSTKKQPLQPLWGNVNSSSARQEESGTVASNLSMSPHSSDDEIESQALYTQGESTIYHQLRKLHINSTPSVLEGIQSPEDLDSPDGGLPFSIEPIPSTTTATTRTTGEDGSSSLGATRLSCSPLLSPSGSTPSLGSIGGVVGVGAFQSRTSRTFSMSSAASATGFNHTASTPDTEPPTSPLPAALLNHHDYHQGFGSGNSLLGLGRKQLGVGAVYSPRSGGATPVGFESPIASLSRRPSDSDVNGDTETTGNGSGGQEASNPGRIFGTPAEAHPAVFNPVSQQNLDVHQRLHHHQQRSPSNKPGTRSTPASVFASKDSPSSSSSSASGLLDLPSASAESSATTTKTARRRTGTGLWSAISPSLSGLGKTLSSRANSATSTDSRQSGSQQDGKEKPSLALRADYLAEDESRRSDQRTRAQQQQQQQQRQQYSQNSGGSERGTLGTAGNEYAPNLPRNPQKPRSSQKSSSSVSGWDGEGGGSPYNRFGDGYIVENGEENGEYHGHHLNRSSKTLSRQSKDQRGHDQQQQRQRRRRRRRREQSPSPVLSPIFPGSSKRHENDLQFMLNVQYQGQMGFTIETELLLNYPTFAFLALPIKLTITSFSFKAVLKNVTKVEHFVVDQLRKFIMEDFVYPSYHSVQLLRPQPEPQQQPQQSQQQQPRQPVSEQPMDPDDSHQDNARRPCQRAASTTPSPSLSSRTPSHSSSSIIPPSSTIPSASTATDINAAYTSSTMDYGLHRRHRA</sequence>
<keyword evidence="8" id="KW-0472">Membrane</keyword>
<organism evidence="11 12">
    <name type="scientific">Actinomortierella ambigua</name>
    <dbReference type="NCBI Taxonomy" id="1343610"/>
    <lineage>
        <taxon>Eukaryota</taxon>
        <taxon>Fungi</taxon>
        <taxon>Fungi incertae sedis</taxon>
        <taxon>Mucoromycota</taxon>
        <taxon>Mortierellomycotina</taxon>
        <taxon>Mortierellomycetes</taxon>
        <taxon>Mortierellales</taxon>
        <taxon>Mortierellaceae</taxon>
        <taxon>Actinomortierella</taxon>
    </lineage>
</organism>
<feature type="compositionally biased region" description="Low complexity" evidence="9">
    <location>
        <begin position="951"/>
        <end position="986"/>
    </location>
</feature>
<feature type="compositionally biased region" description="Basic and acidic residues" evidence="9">
    <location>
        <begin position="674"/>
        <end position="683"/>
    </location>
</feature>
<comment type="subcellular location">
    <subcellularLocation>
        <location evidence="1">Membrane</location>
    </subcellularLocation>
</comment>
<evidence type="ECO:0000256" key="3">
    <source>
        <dbReference type="ARBA" id="ARBA00022787"/>
    </source>
</evidence>
<feature type="compositionally biased region" description="Low complexity" evidence="9">
    <location>
        <begin position="230"/>
        <end position="270"/>
    </location>
</feature>
<evidence type="ECO:0000256" key="1">
    <source>
        <dbReference type="ARBA" id="ARBA00004370"/>
    </source>
</evidence>
<dbReference type="InterPro" id="IPR031468">
    <property type="entry name" value="SMP_LBD"/>
</dbReference>
<gene>
    <name evidence="11" type="primary">MDM12</name>
    <name evidence="11" type="ORF">DFQ27_005306</name>
</gene>
<dbReference type="AlphaFoldDB" id="A0A9P6Q0X0"/>
<feature type="region of interest" description="Disordered" evidence="9">
    <location>
        <begin position="164"/>
        <end position="314"/>
    </location>
</feature>
<dbReference type="InterPro" id="IPR027532">
    <property type="entry name" value="Mdm12"/>
</dbReference>
<feature type="compositionally biased region" description="Low complexity" evidence="9">
    <location>
        <begin position="684"/>
        <end position="699"/>
    </location>
</feature>
<dbReference type="PROSITE" id="PS51847">
    <property type="entry name" value="SMP"/>
    <property type="match status" value="1"/>
</dbReference>
<feature type="compositionally biased region" description="Polar residues" evidence="9">
    <location>
        <begin position="281"/>
        <end position="304"/>
    </location>
</feature>
<feature type="compositionally biased region" description="Polar residues" evidence="9">
    <location>
        <begin position="626"/>
        <end position="656"/>
    </location>
</feature>
<feature type="region of interest" description="Disordered" evidence="9">
    <location>
        <begin position="909"/>
        <end position="1007"/>
    </location>
</feature>
<evidence type="ECO:0000313" key="11">
    <source>
        <dbReference type="EMBL" id="KAG0257064.1"/>
    </source>
</evidence>
<feature type="compositionally biased region" description="Low complexity" evidence="9">
    <location>
        <begin position="577"/>
        <end position="612"/>
    </location>
</feature>
<accession>A0A9P6Q0X0</accession>
<feature type="compositionally biased region" description="Acidic residues" evidence="9">
    <location>
        <begin position="87"/>
        <end position="109"/>
    </location>
</feature>
<keyword evidence="3" id="KW-1000">Mitochondrion outer membrane</keyword>
<evidence type="ECO:0000259" key="10">
    <source>
        <dbReference type="PROSITE" id="PS51847"/>
    </source>
</evidence>
<evidence type="ECO:0000256" key="8">
    <source>
        <dbReference type="ARBA" id="ARBA00023136"/>
    </source>
</evidence>
<keyword evidence="2" id="KW-0813">Transport</keyword>
<protein>
    <submittedName>
        <fullName evidence="11">Mitochondrial distribution and morphology protein 12</fullName>
    </submittedName>
</protein>
<evidence type="ECO:0000256" key="5">
    <source>
        <dbReference type="ARBA" id="ARBA00023055"/>
    </source>
</evidence>
<feature type="compositionally biased region" description="Low complexity" evidence="9">
    <location>
        <begin position="909"/>
        <end position="933"/>
    </location>
</feature>
<dbReference type="EMBL" id="JAAAJB010000377">
    <property type="protein sequence ID" value="KAG0257064.1"/>
    <property type="molecule type" value="Genomic_DNA"/>
</dbReference>
<keyword evidence="6" id="KW-0446">Lipid-binding</keyword>
<dbReference type="Proteomes" id="UP000807716">
    <property type="component" value="Unassembled WGS sequence"/>
</dbReference>
<feature type="compositionally biased region" description="Polar residues" evidence="9">
    <location>
        <begin position="508"/>
        <end position="518"/>
    </location>
</feature>
<feature type="region of interest" description="Disordered" evidence="9">
    <location>
        <begin position="76"/>
        <end position="139"/>
    </location>
</feature>
<feature type="compositionally biased region" description="Polar residues" evidence="9">
    <location>
        <begin position="564"/>
        <end position="576"/>
    </location>
</feature>
<evidence type="ECO:0000256" key="9">
    <source>
        <dbReference type="SAM" id="MobiDB-lite"/>
    </source>
</evidence>
<dbReference type="PANTHER" id="PTHR28204">
    <property type="entry name" value="MITOCHONDRIAL DISTRIBUTION AND MORPHOLOGY PROTEIN 12"/>
    <property type="match status" value="1"/>
</dbReference>
<keyword evidence="4" id="KW-0256">Endoplasmic reticulum</keyword>
<feature type="domain" description="SMP-LTD" evidence="10">
    <location>
        <begin position="1"/>
        <end position="944"/>
    </location>
</feature>
<feature type="region of interest" description="Disordered" evidence="9">
    <location>
        <begin position="484"/>
        <end position="538"/>
    </location>
</feature>
<dbReference type="GO" id="GO:0032865">
    <property type="term" value="C:ERMES complex"/>
    <property type="evidence" value="ECO:0007669"/>
    <property type="project" value="InterPro"/>
</dbReference>
<reference evidence="11" key="1">
    <citation type="journal article" date="2020" name="Fungal Divers.">
        <title>Resolving the Mortierellaceae phylogeny through synthesis of multi-gene phylogenetics and phylogenomics.</title>
        <authorList>
            <person name="Vandepol N."/>
            <person name="Liber J."/>
            <person name="Desiro A."/>
            <person name="Na H."/>
            <person name="Kennedy M."/>
            <person name="Barry K."/>
            <person name="Grigoriev I.V."/>
            <person name="Miller A.N."/>
            <person name="O'Donnell K."/>
            <person name="Stajich J.E."/>
            <person name="Bonito G."/>
        </authorList>
    </citation>
    <scope>NUCLEOTIDE SEQUENCE</scope>
    <source>
        <strain evidence="11">BC1065</strain>
    </source>
</reference>
<feature type="compositionally biased region" description="Basic and acidic residues" evidence="9">
    <location>
        <begin position="782"/>
        <end position="792"/>
    </location>
</feature>
<feature type="compositionally biased region" description="Basic residues" evidence="9">
    <location>
        <begin position="795"/>
        <end position="804"/>
    </location>
</feature>
<dbReference type="PANTHER" id="PTHR28204:SF1">
    <property type="entry name" value="MITOCHONDRIAL DISTRIBUTION AND MORPHOLOGY PROTEIN 12"/>
    <property type="match status" value="1"/>
</dbReference>
<dbReference type="GO" id="GO:0007005">
    <property type="term" value="P:mitochondrion organization"/>
    <property type="evidence" value="ECO:0007669"/>
    <property type="project" value="InterPro"/>
</dbReference>